<organism evidence="5 6">
    <name type="scientific">Methylobacterium brachiatum</name>
    <dbReference type="NCBI Taxonomy" id="269660"/>
    <lineage>
        <taxon>Bacteria</taxon>
        <taxon>Pseudomonadati</taxon>
        <taxon>Pseudomonadota</taxon>
        <taxon>Alphaproteobacteria</taxon>
        <taxon>Hyphomicrobiales</taxon>
        <taxon>Methylobacteriaceae</taxon>
        <taxon>Methylobacterium</taxon>
    </lineage>
</organism>
<evidence type="ECO:0000256" key="3">
    <source>
        <dbReference type="SAM" id="MobiDB-lite"/>
    </source>
</evidence>
<feature type="domain" description="Methyl-accepting transducer" evidence="4">
    <location>
        <begin position="122"/>
        <end position="294"/>
    </location>
</feature>
<dbReference type="Proteomes" id="UP001223420">
    <property type="component" value="Unassembled WGS sequence"/>
</dbReference>
<evidence type="ECO:0000313" key="6">
    <source>
        <dbReference type="Proteomes" id="UP001223420"/>
    </source>
</evidence>
<dbReference type="EMBL" id="JAUSWL010000004">
    <property type="protein sequence ID" value="MDQ0544002.1"/>
    <property type="molecule type" value="Genomic_DNA"/>
</dbReference>
<dbReference type="PROSITE" id="PS50111">
    <property type="entry name" value="CHEMOTAXIS_TRANSDUC_2"/>
    <property type="match status" value="1"/>
</dbReference>
<dbReference type="PANTHER" id="PTHR32089:SF112">
    <property type="entry name" value="LYSOZYME-LIKE PROTEIN-RELATED"/>
    <property type="match status" value="1"/>
</dbReference>
<comment type="caution">
    <text evidence="5">The sequence shown here is derived from an EMBL/GenBank/DDBJ whole genome shotgun (WGS) entry which is preliminary data.</text>
</comment>
<reference evidence="5" key="1">
    <citation type="submission" date="2023-07" db="EMBL/GenBank/DDBJ databases">
        <title>Genomic Encyclopedia of Type Strains, Phase IV (KMG-IV): sequencing the most valuable type-strain genomes for metagenomic binning, comparative biology and taxonomic classification.</title>
        <authorList>
            <person name="Goeker M."/>
        </authorList>
    </citation>
    <scope>NUCLEOTIDE SEQUENCE</scope>
    <source>
        <strain evidence="5">DSM 19569</strain>
    </source>
</reference>
<dbReference type="SUPFAM" id="SSF58104">
    <property type="entry name" value="Methyl-accepting chemotaxis protein (MCP) signaling domain"/>
    <property type="match status" value="1"/>
</dbReference>
<gene>
    <name evidence="5" type="ORF">QO001_002931</name>
</gene>
<dbReference type="GO" id="GO:0016020">
    <property type="term" value="C:membrane"/>
    <property type="evidence" value="ECO:0007669"/>
    <property type="project" value="InterPro"/>
</dbReference>
<name>A0AAJ1WW82_9HYPH</name>
<evidence type="ECO:0000313" key="5">
    <source>
        <dbReference type="EMBL" id="MDQ0544002.1"/>
    </source>
</evidence>
<protein>
    <submittedName>
        <fullName evidence="5">Methyl-accepting chemotaxis protein</fullName>
    </submittedName>
</protein>
<dbReference type="InterPro" id="IPR004089">
    <property type="entry name" value="MCPsignal_dom"/>
</dbReference>
<dbReference type="AlphaFoldDB" id="A0AAJ1WW82"/>
<dbReference type="Gene3D" id="1.10.287.950">
    <property type="entry name" value="Methyl-accepting chemotaxis protein"/>
    <property type="match status" value="1"/>
</dbReference>
<evidence type="ECO:0000256" key="1">
    <source>
        <dbReference type="ARBA" id="ARBA00023224"/>
    </source>
</evidence>
<accession>A0AAJ1WW82</accession>
<sequence>MAWAPPPLALRWSGPLCAGLSALVLAGAGTVAFGPVPGVAALAVLGFAANWGASWVSAVLSRPSPSPEAPAHRAPAEAPQAESRQDDPGAQEATGPATGHAAVPAEIPAEIQATLADHLAVYDRLFERAATDTASVTTETEAAAYDIMTSLREVDGAMSELLAFLDLSGSNTRVVEIVDQTDQQLTENRQLIGDFLVRRDEDVVTCRQRLDELDVATAQLTRATDGVQAIARQTNLLALNATIEAARAEKAGAGFAVVAREVKELSSASAGTATRIAQDLASLRVSIRENFASLVTDRVESERGELMKIASAIASLTENMERLVAHQRDTLVKVQEESARIAQPIVRLIGSIQFQDVTRQRLQHLEGIFAAARTHLHALDLSNPLTKSWPDARSFAEIALSEGPSPPRSAAKQNNDIELF</sequence>
<proteinExistence type="predicted"/>
<dbReference type="RefSeq" id="WP_230366447.1">
    <property type="nucleotide sequence ID" value="NZ_JAJALK010000005.1"/>
</dbReference>
<evidence type="ECO:0000256" key="2">
    <source>
        <dbReference type="PROSITE-ProRule" id="PRU00284"/>
    </source>
</evidence>
<evidence type="ECO:0000259" key="4">
    <source>
        <dbReference type="PROSITE" id="PS50111"/>
    </source>
</evidence>
<dbReference type="GO" id="GO:0007165">
    <property type="term" value="P:signal transduction"/>
    <property type="evidence" value="ECO:0007669"/>
    <property type="project" value="UniProtKB-KW"/>
</dbReference>
<feature type="region of interest" description="Disordered" evidence="3">
    <location>
        <begin position="62"/>
        <end position="100"/>
    </location>
</feature>
<dbReference type="SMART" id="SM00283">
    <property type="entry name" value="MA"/>
    <property type="match status" value="1"/>
</dbReference>
<dbReference type="PANTHER" id="PTHR32089">
    <property type="entry name" value="METHYL-ACCEPTING CHEMOTAXIS PROTEIN MCPB"/>
    <property type="match status" value="1"/>
</dbReference>
<keyword evidence="1 2" id="KW-0807">Transducer</keyword>
<dbReference type="Pfam" id="PF00015">
    <property type="entry name" value="MCPsignal"/>
    <property type="match status" value="1"/>
</dbReference>